<organism evidence="2 3">
    <name type="scientific">Pseudobacteriovorax antillogorgiicola</name>
    <dbReference type="NCBI Taxonomy" id="1513793"/>
    <lineage>
        <taxon>Bacteria</taxon>
        <taxon>Pseudomonadati</taxon>
        <taxon>Bdellovibrionota</taxon>
        <taxon>Oligoflexia</taxon>
        <taxon>Oligoflexales</taxon>
        <taxon>Pseudobacteriovoracaceae</taxon>
        <taxon>Pseudobacteriovorax</taxon>
    </lineage>
</organism>
<protein>
    <recommendedName>
        <fullName evidence="4">YARHG domain-containing protein</fullName>
    </recommendedName>
</protein>
<name>A0A1Y6BNA8_9BACT</name>
<gene>
    <name evidence="2" type="ORF">SAMN06296036_105164</name>
</gene>
<dbReference type="InterPro" id="IPR046715">
    <property type="entry name" value="DUF6607"/>
</dbReference>
<dbReference type="AlphaFoldDB" id="A0A1Y6BNA8"/>
<dbReference type="Pfam" id="PF20311">
    <property type="entry name" value="DUF6607"/>
    <property type="match status" value="1"/>
</dbReference>
<evidence type="ECO:0008006" key="4">
    <source>
        <dbReference type="Google" id="ProtNLM"/>
    </source>
</evidence>
<reference evidence="3" key="1">
    <citation type="submission" date="2017-04" db="EMBL/GenBank/DDBJ databases">
        <authorList>
            <person name="Varghese N."/>
            <person name="Submissions S."/>
        </authorList>
    </citation>
    <scope>NUCLEOTIDE SEQUENCE [LARGE SCALE GENOMIC DNA]</scope>
    <source>
        <strain evidence="3">RKEM611</strain>
    </source>
</reference>
<evidence type="ECO:0000313" key="3">
    <source>
        <dbReference type="Proteomes" id="UP000192907"/>
    </source>
</evidence>
<dbReference type="OrthoDB" id="8564954at2"/>
<keyword evidence="1" id="KW-0732">Signal</keyword>
<dbReference type="Proteomes" id="UP000192907">
    <property type="component" value="Unassembled WGS sequence"/>
</dbReference>
<feature type="chain" id="PRO_5012848232" description="YARHG domain-containing protein" evidence="1">
    <location>
        <begin position="23"/>
        <end position="302"/>
    </location>
</feature>
<evidence type="ECO:0000256" key="1">
    <source>
        <dbReference type="SAM" id="SignalP"/>
    </source>
</evidence>
<keyword evidence="3" id="KW-1185">Reference proteome</keyword>
<accession>A0A1Y6BNA8</accession>
<dbReference type="EMBL" id="FWZT01000005">
    <property type="protein sequence ID" value="SMF12432.1"/>
    <property type="molecule type" value="Genomic_DNA"/>
</dbReference>
<feature type="signal peptide" evidence="1">
    <location>
        <begin position="1"/>
        <end position="22"/>
    </location>
</feature>
<evidence type="ECO:0000313" key="2">
    <source>
        <dbReference type="EMBL" id="SMF12432.1"/>
    </source>
</evidence>
<dbReference type="RefSeq" id="WP_132317377.1">
    <property type="nucleotide sequence ID" value="NZ_FWZT01000005.1"/>
</dbReference>
<sequence>MWNVRTGTLASLGLLLTAQGSASTSLSPVDFAQARQEIMNFAGCYQVEYTYKEYEALVDDYKLKPSKTTYAYEWIVADDRGEVIDLQHILTMKDFALKHWRQRWQYESPSVLTYQGEQTWTKSANKKIGTWTQKVFQVDDSPRYECSSAWYWDDDGPFWQCEAAAPLPRRDATTRDDYQIMIRNNLHRNTNEGWIHGQDNTKLVVDEKDSYPLVKERGLNSYKKVDPSFCQSAQDYWSEFSLYWNIVVDVWDDVYSEAETIQIQGPTPLWQEIFQMVERAKNQKQSLDAFENDFNELIRSRI</sequence>
<dbReference type="STRING" id="1513793.SAMN06296036_105164"/>
<proteinExistence type="predicted"/>